<dbReference type="AlphaFoldDB" id="A0A4P9VVU1"/>
<proteinExistence type="predicted"/>
<comment type="caution">
    <text evidence="2">The sequence shown here is derived from an EMBL/GenBank/DDBJ whole genome shotgun (WGS) entry which is preliminary data.</text>
</comment>
<feature type="transmembrane region" description="Helical" evidence="1">
    <location>
        <begin position="6"/>
        <end position="28"/>
    </location>
</feature>
<gene>
    <name evidence="2" type="ORF">B9G39_25280</name>
</gene>
<evidence type="ECO:0000256" key="1">
    <source>
        <dbReference type="SAM" id="Phobius"/>
    </source>
</evidence>
<dbReference type="EMBL" id="NDXW01000001">
    <property type="protein sequence ID" value="RDH46504.1"/>
    <property type="molecule type" value="Genomic_DNA"/>
</dbReference>
<name>A0A4P9VVU1_9GAMM</name>
<reference evidence="2 3" key="1">
    <citation type="submission" date="2017-04" db="EMBL/GenBank/DDBJ databases">
        <title>Draft genome sequence of Zooshikella ganghwensis VG4 isolated from Red Sea sediments.</title>
        <authorList>
            <person name="Rehman Z."/>
            <person name="Alam I."/>
            <person name="Kamau A."/>
            <person name="Bajic V."/>
            <person name="Leiknes T."/>
        </authorList>
    </citation>
    <scope>NUCLEOTIDE SEQUENCE [LARGE SCALE GENOMIC DNA]</scope>
    <source>
        <strain evidence="2 3">VG4</strain>
    </source>
</reference>
<feature type="transmembrane region" description="Helical" evidence="1">
    <location>
        <begin position="60"/>
        <end position="78"/>
    </location>
</feature>
<keyword evidence="1" id="KW-0472">Membrane</keyword>
<dbReference type="RefSeq" id="WP_027707394.1">
    <property type="nucleotide sequence ID" value="NZ_NDXW01000001.1"/>
</dbReference>
<dbReference type="Proteomes" id="UP000257039">
    <property type="component" value="Unassembled WGS sequence"/>
</dbReference>
<organism evidence="2 3">
    <name type="scientific">Zooshikella ganghwensis</name>
    <dbReference type="NCBI Taxonomy" id="202772"/>
    <lineage>
        <taxon>Bacteria</taxon>
        <taxon>Pseudomonadati</taxon>
        <taxon>Pseudomonadota</taxon>
        <taxon>Gammaproteobacteria</taxon>
        <taxon>Oceanospirillales</taxon>
        <taxon>Zooshikellaceae</taxon>
        <taxon>Zooshikella</taxon>
    </lineage>
</organism>
<keyword evidence="3" id="KW-1185">Reference proteome</keyword>
<keyword evidence="1" id="KW-1133">Transmembrane helix</keyword>
<keyword evidence="1" id="KW-0812">Transmembrane</keyword>
<evidence type="ECO:0000313" key="2">
    <source>
        <dbReference type="EMBL" id="RDH46504.1"/>
    </source>
</evidence>
<dbReference type="PROSITE" id="PS51257">
    <property type="entry name" value="PROKAR_LIPOPROTEIN"/>
    <property type="match status" value="1"/>
</dbReference>
<protein>
    <submittedName>
        <fullName evidence="2">Uncharacterized protein</fullName>
    </submittedName>
</protein>
<evidence type="ECO:0000313" key="3">
    <source>
        <dbReference type="Proteomes" id="UP000257039"/>
    </source>
</evidence>
<sequence length="93" mass="10224">MNNEKVVAWCYFSTACMILLLAVFSAYIDRSDPSLGGGKGLLIMSLATAVGDLVKPLFGSYSTAVIFLILSVPFICIWKKKLSEYQEKHNKAS</sequence>
<accession>A0A4P9VVU1</accession>